<organism evidence="3 4">
    <name type="scientific">Marinoscillum furvescens DSM 4134</name>
    <dbReference type="NCBI Taxonomy" id="1122208"/>
    <lineage>
        <taxon>Bacteria</taxon>
        <taxon>Pseudomonadati</taxon>
        <taxon>Bacteroidota</taxon>
        <taxon>Cytophagia</taxon>
        <taxon>Cytophagales</taxon>
        <taxon>Reichenbachiellaceae</taxon>
        <taxon>Marinoscillum</taxon>
    </lineage>
</organism>
<evidence type="ECO:0000313" key="3">
    <source>
        <dbReference type="EMBL" id="REE05718.1"/>
    </source>
</evidence>
<keyword evidence="4" id="KW-1185">Reference proteome</keyword>
<gene>
    <name evidence="3" type="ORF">C7460_101236</name>
</gene>
<accession>A0A3D9LGE8</accession>
<evidence type="ECO:0000256" key="2">
    <source>
        <dbReference type="PROSITE-ProRule" id="PRU01282"/>
    </source>
</evidence>
<comment type="similarity">
    <text evidence="1 2">Belongs to the ArsC family.</text>
</comment>
<protein>
    <recommendedName>
        <fullName evidence="5">Arsenate reductase-like glutaredoxin family protein</fullName>
    </recommendedName>
</protein>
<dbReference type="AlphaFoldDB" id="A0A3D9LGE8"/>
<evidence type="ECO:0000313" key="4">
    <source>
        <dbReference type="Proteomes" id="UP000256779"/>
    </source>
</evidence>
<dbReference type="InterPro" id="IPR036249">
    <property type="entry name" value="Thioredoxin-like_sf"/>
</dbReference>
<dbReference type="SUPFAM" id="SSF52833">
    <property type="entry name" value="Thioredoxin-like"/>
    <property type="match status" value="1"/>
</dbReference>
<evidence type="ECO:0000256" key="1">
    <source>
        <dbReference type="ARBA" id="ARBA00007198"/>
    </source>
</evidence>
<dbReference type="Gene3D" id="3.40.30.10">
    <property type="entry name" value="Glutaredoxin"/>
    <property type="match status" value="1"/>
</dbReference>
<dbReference type="EMBL" id="QREG01000001">
    <property type="protein sequence ID" value="REE05718.1"/>
    <property type="molecule type" value="Genomic_DNA"/>
</dbReference>
<comment type="caution">
    <text evidence="3">The sequence shown here is derived from an EMBL/GenBank/DDBJ whole genome shotgun (WGS) entry which is preliminary data.</text>
</comment>
<evidence type="ECO:0008006" key="5">
    <source>
        <dbReference type="Google" id="ProtNLM"/>
    </source>
</evidence>
<reference evidence="3 4" key="1">
    <citation type="submission" date="2018-07" db="EMBL/GenBank/DDBJ databases">
        <title>Genomic Encyclopedia of Type Strains, Phase IV (KMG-IV): sequencing the most valuable type-strain genomes for metagenomic binning, comparative biology and taxonomic classification.</title>
        <authorList>
            <person name="Goeker M."/>
        </authorList>
    </citation>
    <scope>NUCLEOTIDE SEQUENCE [LARGE SCALE GENOMIC DNA]</scope>
    <source>
        <strain evidence="3 4">DSM 4134</strain>
    </source>
</reference>
<proteinExistence type="inferred from homology"/>
<dbReference type="PROSITE" id="PS51353">
    <property type="entry name" value="ARSC"/>
    <property type="match status" value="1"/>
</dbReference>
<sequence length="130" mass="14987">MLSEGEFLFIYNSNQLEDKRARGYAITIDKLKINEIDIHKDHLTPKQIAEIADILDVSIGDLYREGSRSAYEQFTDEELIKVLAQDASKMRTPIVLSKEASFFVGSSFELIKEKLETYEIQEEHANKSER</sequence>
<dbReference type="Proteomes" id="UP000256779">
    <property type="component" value="Unassembled WGS sequence"/>
</dbReference>
<name>A0A3D9LGE8_MARFU</name>
<dbReference type="InterPro" id="IPR006660">
    <property type="entry name" value="Arsenate_reductase-like"/>
</dbReference>